<feature type="non-terminal residue" evidence="6">
    <location>
        <position position="63"/>
    </location>
</feature>
<keyword evidence="1 4" id="KW-0349">Heme</keyword>
<evidence type="ECO:0000313" key="6">
    <source>
        <dbReference type="EMBL" id="HAN27619.1"/>
    </source>
</evidence>
<organism evidence="6 7">
    <name type="scientific">Haliea salexigens</name>
    <dbReference type="NCBI Taxonomy" id="287487"/>
    <lineage>
        <taxon>Bacteria</taxon>
        <taxon>Pseudomonadati</taxon>
        <taxon>Pseudomonadota</taxon>
        <taxon>Gammaproteobacteria</taxon>
        <taxon>Cellvibrionales</taxon>
        <taxon>Halieaceae</taxon>
        <taxon>Haliea</taxon>
    </lineage>
</organism>
<dbReference type="SUPFAM" id="SSF46626">
    <property type="entry name" value="Cytochrome c"/>
    <property type="match status" value="1"/>
</dbReference>
<evidence type="ECO:0000313" key="7">
    <source>
        <dbReference type="Proteomes" id="UP000259273"/>
    </source>
</evidence>
<evidence type="ECO:0000256" key="3">
    <source>
        <dbReference type="ARBA" id="ARBA00023004"/>
    </source>
</evidence>
<dbReference type="Gene3D" id="1.10.760.10">
    <property type="entry name" value="Cytochrome c-like domain"/>
    <property type="match status" value="1"/>
</dbReference>
<proteinExistence type="predicted"/>
<dbReference type="Pfam" id="PF00034">
    <property type="entry name" value="Cytochrom_C"/>
    <property type="match status" value="1"/>
</dbReference>
<dbReference type="InterPro" id="IPR036909">
    <property type="entry name" value="Cyt_c-like_dom_sf"/>
</dbReference>
<dbReference type="Proteomes" id="UP000259273">
    <property type="component" value="Unassembled WGS sequence"/>
</dbReference>
<evidence type="ECO:0000256" key="2">
    <source>
        <dbReference type="ARBA" id="ARBA00022723"/>
    </source>
</evidence>
<feature type="domain" description="Cytochrome c" evidence="5">
    <location>
        <begin position="17"/>
        <end position="63"/>
    </location>
</feature>
<accession>A0A3C1KLM1</accession>
<evidence type="ECO:0000256" key="1">
    <source>
        <dbReference type="ARBA" id="ARBA00022617"/>
    </source>
</evidence>
<protein>
    <submittedName>
        <fullName evidence="6">Cytochrome c4</fullName>
    </submittedName>
</protein>
<keyword evidence="3 4" id="KW-0408">Iron</keyword>
<dbReference type="AlphaFoldDB" id="A0A3C1KLM1"/>
<dbReference type="GO" id="GO:0009055">
    <property type="term" value="F:electron transfer activity"/>
    <property type="evidence" value="ECO:0007669"/>
    <property type="project" value="InterPro"/>
</dbReference>
<name>A0A3C1KLM1_9GAMM</name>
<sequence>MVGFAHTAGAATPFLKGDAAAGEPLTQICSACHGADGNSPVPTFPKLAGQGQRYLLKQLMDIR</sequence>
<dbReference type="GO" id="GO:0046872">
    <property type="term" value="F:metal ion binding"/>
    <property type="evidence" value="ECO:0007669"/>
    <property type="project" value="UniProtKB-KW"/>
</dbReference>
<evidence type="ECO:0000256" key="4">
    <source>
        <dbReference type="PROSITE-ProRule" id="PRU00433"/>
    </source>
</evidence>
<evidence type="ECO:0000259" key="5">
    <source>
        <dbReference type="PROSITE" id="PS51007"/>
    </source>
</evidence>
<dbReference type="PROSITE" id="PS51007">
    <property type="entry name" value="CYTC"/>
    <property type="match status" value="1"/>
</dbReference>
<gene>
    <name evidence="6" type="ORF">DCP75_07845</name>
</gene>
<dbReference type="InterPro" id="IPR009056">
    <property type="entry name" value="Cyt_c-like_dom"/>
</dbReference>
<comment type="caution">
    <text evidence="6">The sequence shown here is derived from an EMBL/GenBank/DDBJ whole genome shotgun (WGS) entry which is preliminary data.</text>
</comment>
<keyword evidence="2 4" id="KW-0479">Metal-binding</keyword>
<dbReference type="GO" id="GO:0020037">
    <property type="term" value="F:heme binding"/>
    <property type="evidence" value="ECO:0007669"/>
    <property type="project" value="InterPro"/>
</dbReference>
<reference evidence="6 7" key="1">
    <citation type="journal article" date="2018" name="Nat. Biotechnol.">
        <title>A standardized bacterial taxonomy based on genome phylogeny substantially revises the tree of life.</title>
        <authorList>
            <person name="Parks D.H."/>
            <person name="Chuvochina M."/>
            <person name="Waite D.W."/>
            <person name="Rinke C."/>
            <person name="Skarshewski A."/>
            <person name="Chaumeil P.A."/>
            <person name="Hugenholtz P."/>
        </authorList>
    </citation>
    <scope>NUCLEOTIDE SEQUENCE [LARGE SCALE GENOMIC DNA]</scope>
    <source>
        <strain evidence="6">UBA9158</strain>
    </source>
</reference>
<dbReference type="EMBL" id="DMND01000107">
    <property type="protein sequence ID" value="HAN27619.1"/>
    <property type="molecule type" value="Genomic_DNA"/>
</dbReference>